<name>A0ABQ0G2C9_9PEZI</name>
<dbReference type="InterPro" id="IPR000719">
    <property type="entry name" value="Prot_kinase_dom"/>
</dbReference>
<accession>A0ABQ0G2C9</accession>
<protein>
    <submittedName>
        <fullName evidence="2">Kinase-like domain-containing protein</fullName>
    </submittedName>
</protein>
<dbReference type="PANTHER" id="PTHR24359">
    <property type="entry name" value="SERINE/THREONINE-PROTEIN KINASE SBK1"/>
    <property type="match status" value="1"/>
</dbReference>
<dbReference type="SUPFAM" id="SSF56112">
    <property type="entry name" value="Protein kinase-like (PK-like)"/>
    <property type="match status" value="1"/>
</dbReference>
<dbReference type="RefSeq" id="XP_070913632.1">
    <property type="nucleotide sequence ID" value="XM_071057531.1"/>
</dbReference>
<evidence type="ECO:0000313" key="2">
    <source>
        <dbReference type="EMBL" id="GAB1311899.1"/>
    </source>
</evidence>
<dbReference type="Pfam" id="PF00069">
    <property type="entry name" value="Pkinase"/>
    <property type="match status" value="1"/>
</dbReference>
<dbReference type="Gene3D" id="1.10.510.10">
    <property type="entry name" value="Transferase(Phosphotransferase) domain 1"/>
    <property type="match status" value="1"/>
</dbReference>
<gene>
    <name evidence="2" type="ORF">MFIFM68171_02109</name>
</gene>
<evidence type="ECO:0000313" key="3">
    <source>
        <dbReference type="Proteomes" id="UP001628179"/>
    </source>
</evidence>
<evidence type="ECO:0000259" key="1">
    <source>
        <dbReference type="PROSITE" id="PS50011"/>
    </source>
</evidence>
<sequence length="590" mass="67990">MPHGPHSRRPLGLDNVDAVEKCTDLGQSYVGYFDRNDTATWPPPPPQHMETIAKLRKELEARYDWDGHSSGDRSRYIPSKALRDFMNPNLVFTALRLLDPHAQEDELKRRRDDICFGKKPCWKLLATLILAEKHDEFHQLRDEGMWDACLPLAAQHNGVPTAPPCCREPDHEHTALSSENWSLNTWDNLVTSSRAVNALYLKRVLSGDRHIHYILRSNDLLPIKTPFRTIATQTDAKEAGEKDLAGGFGRVTRVWFHADNCEFSSLNGDPTTDQKSFALKQLFSSDVEAFNKELASLLYVKRVNNSHLIELLATFEIRDQTGNSEFYLVFPWAEGNLWHFWKNHDTPEQRRGRETWMADQCYKLARALQLVHGERDEQLSHYPDIPQNQQEIYGRHGDVKAENVLYFEQDTATELVMTDFGLGRLHTRYSRSGINPGGIETSNTYRAPEFDLDQNLLSRRADIFSLGCMYLEFVTWYLCGYESASDRFVQSRTEANPSLESFYFDTFFVIQTDSRDGTKTAHIKGSVLEWINKLKRTENPFPPSNYVTKFLDLIQNKMLTPYPTERIQITELVIELRNLRGESLHAPLDD</sequence>
<dbReference type="PANTHER" id="PTHR24359:SF37">
    <property type="entry name" value="PROTEIN KINASE DOMAIN-CONTAINING PROTEIN"/>
    <property type="match status" value="1"/>
</dbReference>
<keyword evidence="3" id="KW-1185">Reference proteome</keyword>
<dbReference type="Proteomes" id="UP001628179">
    <property type="component" value="Unassembled WGS sequence"/>
</dbReference>
<dbReference type="PROSITE" id="PS50011">
    <property type="entry name" value="PROTEIN_KINASE_DOM"/>
    <property type="match status" value="1"/>
</dbReference>
<feature type="domain" description="Protein kinase" evidence="1">
    <location>
        <begin position="237"/>
        <end position="588"/>
    </location>
</feature>
<dbReference type="InterPro" id="IPR011009">
    <property type="entry name" value="Kinase-like_dom_sf"/>
</dbReference>
<dbReference type="GeneID" id="98172854"/>
<proteinExistence type="predicted"/>
<dbReference type="SMART" id="SM00220">
    <property type="entry name" value="S_TKc"/>
    <property type="match status" value="1"/>
</dbReference>
<organism evidence="2 3">
    <name type="scientific">Madurella fahalii</name>
    <dbReference type="NCBI Taxonomy" id="1157608"/>
    <lineage>
        <taxon>Eukaryota</taxon>
        <taxon>Fungi</taxon>
        <taxon>Dikarya</taxon>
        <taxon>Ascomycota</taxon>
        <taxon>Pezizomycotina</taxon>
        <taxon>Sordariomycetes</taxon>
        <taxon>Sordariomycetidae</taxon>
        <taxon>Sordariales</taxon>
        <taxon>Sordariales incertae sedis</taxon>
        <taxon>Madurella</taxon>
    </lineage>
</organism>
<dbReference type="EMBL" id="BAAFSV010000001">
    <property type="protein sequence ID" value="GAB1311899.1"/>
    <property type="molecule type" value="Genomic_DNA"/>
</dbReference>
<comment type="caution">
    <text evidence="2">The sequence shown here is derived from an EMBL/GenBank/DDBJ whole genome shotgun (WGS) entry which is preliminary data.</text>
</comment>
<reference evidence="2 3" key="1">
    <citation type="submission" date="2024-09" db="EMBL/GenBank/DDBJ databases">
        <title>Itraconazole resistance in Madurella fahalii resulting from another homologue of gene encoding cytochrome P450 14-alpha sterol demethylase (CYP51).</title>
        <authorList>
            <person name="Yoshioka I."/>
            <person name="Fahal A.H."/>
            <person name="Kaneko S."/>
            <person name="Yaguchi T."/>
        </authorList>
    </citation>
    <scope>NUCLEOTIDE SEQUENCE [LARGE SCALE GENOMIC DNA]</scope>
    <source>
        <strain evidence="2 3">IFM 68171</strain>
    </source>
</reference>